<keyword evidence="4" id="KW-1208">Phospholipid metabolism</keyword>
<dbReference type="EC" id="2.3.1.51" evidence="4"/>
<dbReference type="STRING" id="500633.CLOHIR_01400"/>
<evidence type="ECO:0000256" key="1">
    <source>
        <dbReference type="ARBA" id="ARBA00008655"/>
    </source>
</evidence>
<keyword evidence="7" id="KW-1185">Reference proteome</keyword>
<dbReference type="InterPro" id="IPR004552">
    <property type="entry name" value="AGP_acyltrans"/>
</dbReference>
<dbReference type="HOGENOM" id="CLU_027938_4_5_9"/>
<dbReference type="Proteomes" id="UP000003178">
    <property type="component" value="Unassembled WGS sequence"/>
</dbReference>
<evidence type="ECO:0000256" key="2">
    <source>
        <dbReference type="ARBA" id="ARBA00022679"/>
    </source>
</evidence>
<dbReference type="PANTHER" id="PTHR10434">
    <property type="entry name" value="1-ACYL-SN-GLYCEROL-3-PHOSPHATE ACYLTRANSFERASE"/>
    <property type="match status" value="1"/>
</dbReference>
<comment type="domain">
    <text evidence="4">The HXXXXD motif is essential for acyltransferase activity and may constitute the binding site for the phosphate moiety of the glycerol-3-phosphate.</text>
</comment>
<proteinExistence type="inferred from homology"/>
<evidence type="ECO:0000313" key="7">
    <source>
        <dbReference type="Proteomes" id="UP000003178"/>
    </source>
</evidence>
<dbReference type="InterPro" id="IPR002123">
    <property type="entry name" value="Plipid/glycerol_acylTrfase"/>
</dbReference>
<dbReference type="SUPFAM" id="SSF69593">
    <property type="entry name" value="Glycerol-3-phosphate (1)-acyltransferase"/>
    <property type="match status" value="1"/>
</dbReference>
<comment type="catalytic activity">
    <reaction evidence="4">
        <text>a 1-acyl-sn-glycero-3-phosphate + an acyl-CoA = a 1,2-diacyl-sn-glycero-3-phosphate + CoA</text>
        <dbReference type="Rhea" id="RHEA:19709"/>
        <dbReference type="ChEBI" id="CHEBI:57287"/>
        <dbReference type="ChEBI" id="CHEBI:57970"/>
        <dbReference type="ChEBI" id="CHEBI:58342"/>
        <dbReference type="ChEBI" id="CHEBI:58608"/>
        <dbReference type="EC" id="2.3.1.51"/>
    </reaction>
</comment>
<dbReference type="CDD" id="cd07989">
    <property type="entry name" value="LPLAT_AGPAT-like"/>
    <property type="match status" value="1"/>
</dbReference>
<accession>B6FZU6</accession>
<reference evidence="6 7" key="2">
    <citation type="submission" date="2008-10" db="EMBL/GenBank/DDBJ databases">
        <title>Draft genome sequence of Clostridium hiranonis (DSM 13275).</title>
        <authorList>
            <person name="Sudarsanam P."/>
            <person name="Ley R."/>
            <person name="Guruge J."/>
            <person name="Turnbaugh P.J."/>
            <person name="Mahowald M."/>
            <person name="Liep D."/>
            <person name="Gordon J."/>
        </authorList>
    </citation>
    <scope>NUCLEOTIDE SEQUENCE [LARGE SCALE GENOMIC DNA]</scope>
    <source>
        <strain evidence="6 7">DSM 13275</strain>
    </source>
</reference>
<dbReference type="eggNOG" id="COG0204">
    <property type="taxonomic scope" value="Bacteria"/>
</dbReference>
<reference evidence="6 7" key="1">
    <citation type="submission" date="2008-09" db="EMBL/GenBank/DDBJ databases">
        <authorList>
            <person name="Fulton L."/>
            <person name="Clifton S."/>
            <person name="Fulton B."/>
            <person name="Xu J."/>
            <person name="Minx P."/>
            <person name="Pepin K.H."/>
            <person name="Johnson M."/>
            <person name="Thiruvilangam P."/>
            <person name="Bhonagiri V."/>
            <person name="Nash W.E."/>
            <person name="Mardis E.R."/>
            <person name="Wilson R.K."/>
        </authorList>
    </citation>
    <scope>NUCLEOTIDE SEQUENCE [LARGE SCALE GENOMIC DNA]</scope>
    <source>
        <strain evidence="6 7">DSM 13275</strain>
    </source>
</reference>
<evidence type="ECO:0000256" key="3">
    <source>
        <dbReference type="ARBA" id="ARBA00023315"/>
    </source>
</evidence>
<sequence length="210" mass="23574">MKFYDFALSVLRLFCRVFFKYEVIGIENVPLEGNVIIAANHKSNLDPIFVASSMTTREVAAVAKKELFDHKILGFILKKLNTIPIDRENTGISTVKQILRAIKDGYVLGLFPEGTRVKGKEFGQAKAGLSLFASKGKANVVPISVISSYKLFSRVKIYIGEPIDMSQYFRAKLTNEDHERISEEVMQVIIKNYCEQADGIVDVEGIKYNA</sequence>
<dbReference type="AlphaFoldDB" id="B6FZU6"/>
<keyword evidence="2 4" id="KW-0808">Transferase</keyword>
<protein>
    <recommendedName>
        <fullName evidence="4">1-acyl-sn-glycerol-3-phosphate acyltransferase</fullName>
        <ecNumber evidence="4">2.3.1.51</ecNumber>
    </recommendedName>
</protein>
<organism evidence="6 7">
    <name type="scientific">Peptacetobacter hiranonis (strain DSM 13275 / JCM 10541 / KCTC 15199 / TO-931)</name>
    <name type="common">Clostridium hiranonis</name>
    <dbReference type="NCBI Taxonomy" id="500633"/>
    <lineage>
        <taxon>Bacteria</taxon>
        <taxon>Bacillati</taxon>
        <taxon>Bacillota</taxon>
        <taxon>Clostridia</taxon>
        <taxon>Peptostreptococcales</taxon>
        <taxon>Peptostreptococcaceae</taxon>
        <taxon>Peptacetobacter</taxon>
    </lineage>
</organism>
<comment type="caution">
    <text evidence="6">The sequence shown here is derived from an EMBL/GenBank/DDBJ whole genome shotgun (WGS) entry which is preliminary data.</text>
</comment>
<dbReference type="GO" id="GO:0006654">
    <property type="term" value="P:phosphatidic acid biosynthetic process"/>
    <property type="evidence" value="ECO:0007669"/>
    <property type="project" value="TreeGrafter"/>
</dbReference>
<keyword evidence="3 4" id="KW-0012">Acyltransferase</keyword>
<dbReference type="GO" id="GO:0003841">
    <property type="term" value="F:1-acylglycerol-3-phosphate O-acyltransferase activity"/>
    <property type="evidence" value="ECO:0007669"/>
    <property type="project" value="UniProtKB-UniRule"/>
</dbReference>
<dbReference type="PANTHER" id="PTHR10434:SF40">
    <property type="entry name" value="1-ACYL-SN-GLYCEROL-3-PHOSPHATE ACYLTRANSFERASE"/>
    <property type="match status" value="1"/>
</dbReference>
<feature type="domain" description="Phospholipid/glycerol acyltransferase" evidence="5">
    <location>
        <begin position="35"/>
        <end position="148"/>
    </location>
</feature>
<keyword evidence="4" id="KW-0443">Lipid metabolism</keyword>
<dbReference type="GO" id="GO:0016020">
    <property type="term" value="C:membrane"/>
    <property type="evidence" value="ECO:0007669"/>
    <property type="project" value="InterPro"/>
</dbReference>
<dbReference type="NCBIfam" id="TIGR00530">
    <property type="entry name" value="AGP_acyltrn"/>
    <property type="match status" value="1"/>
</dbReference>
<dbReference type="RefSeq" id="WP_006440321.1">
    <property type="nucleotide sequence ID" value="NZ_DS995356.1"/>
</dbReference>
<comment type="similarity">
    <text evidence="1 4">Belongs to the 1-acyl-sn-glycerol-3-phosphate acyltransferase family.</text>
</comment>
<dbReference type="EMBL" id="ABWP01000059">
    <property type="protein sequence ID" value="EEA84919.1"/>
    <property type="molecule type" value="Genomic_DNA"/>
</dbReference>
<dbReference type="OrthoDB" id="9803035at2"/>
<name>B6FZU6_PEPHT</name>
<evidence type="ECO:0000313" key="6">
    <source>
        <dbReference type="EMBL" id="EEA84919.1"/>
    </source>
</evidence>
<dbReference type="Pfam" id="PF01553">
    <property type="entry name" value="Acyltransferase"/>
    <property type="match status" value="1"/>
</dbReference>
<evidence type="ECO:0000256" key="4">
    <source>
        <dbReference type="RuleBase" id="RU361267"/>
    </source>
</evidence>
<gene>
    <name evidence="6" type="ORF">CLOHIR_01400</name>
</gene>
<evidence type="ECO:0000259" key="5">
    <source>
        <dbReference type="SMART" id="SM00563"/>
    </source>
</evidence>
<keyword evidence="4" id="KW-0444">Lipid biosynthesis</keyword>
<keyword evidence="4" id="KW-0594">Phospholipid biosynthesis</keyword>
<dbReference type="SMART" id="SM00563">
    <property type="entry name" value="PlsC"/>
    <property type="match status" value="1"/>
</dbReference>